<protein>
    <recommendedName>
        <fullName evidence="3">Haloacid dehalogenase-like hydrolase</fullName>
    </recommendedName>
</protein>
<proteinExistence type="predicted"/>
<evidence type="ECO:0008006" key="3">
    <source>
        <dbReference type="Google" id="ProtNLM"/>
    </source>
</evidence>
<dbReference type="OrthoDB" id="417952at2759"/>
<gene>
    <name evidence="1" type="ORF">JKP88DRAFT_256721</name>
</gene>
<organism evidence="1 2">
    <name type="scientific">Tribonema minus</name>
    <dbReference type="NCBI Taxonomy" id="303371"/>
    <lineage>
        <taxon>Eukaryota</taxon>
        <taxon>Sar</taxon>
        <taxon>Stramenopiles</taxon>
        <taxon>Ochrophyta</taxon>
        <taxon>PX clade</taxon>
        <taxon>Xanthophyceae</taxon>
        <taxon>Tribonematales</taxon>
        <taxon>Tribonemataceae</taxon>
        <taxon>Tribonema</taxon>
    </lineage>
</organism>
<evidence type="ECO:0000313" key="1">
    <source>
        <dbReference type="EMBL" id="KAG5176430.1"/>
    </source>
</evidence>
<sequence length="294" mass="33077">MAQDAAAEGAEVVVALDFDGVLCNSVGESSRSAFLCLQKRYPDVLKGTEWENLEDSDAPAWLMDKMRKLRPVVETGYENILLTRLLLEEYRMAETSGKETGTRPLTVGEIAANWGEELKDTLMRKYGYTQDELVHAFGDTRDEWIARDEESWLEANSFYERLGVRDAARYSKANVYIITTKQTRFAEALLKHAGIEVPEDKVYGLGSGPKRDVLADLIAKHPKAQVHFVEDRVETLEGICKDERLGAVHLHLANWGFNNADQRQRGEANPRIEVISPERFREVMCAPVSAEAAT</sequence>
<dbReference type="InterPro" id="IPR036412">
    <property type="entry name" value="HAD-like_sf"/>
</dbReference>
<evidence type="ECO:0000313" key="2">
    <source>
        <dbReference type="Proteomes" id="UP000664859"/>
    </source>
</evidence>
<dbReference type="EMBL" id="JAFCMP010000536">
    <property type="protein sequence ID" value="KAG5176430.1"/>
    <property type="molecule type" value="Genomic_DNA"/>
</dbReference>
<dbReference type="AlphaFoldDB" id="A0A835YJR6"/>
<keyword evidence="2" id="KW-1185">Reference proteome</keyword>
<reference evidence="1" key="1">
    <citation type="submission" date="2021-02" db="EMBL/GenBank/DDBJ databases">
        <title>First Annotated Genome of the Yellow-green Alga Tribonema minus.</title>
        <authorList>
            <person name="Mahan K.M."/>
        </authorList>
    </citation>
    <scope>NUCLEOTIDE SEQUENCE</scope>
    <source>
        <strain evidence="1">UTEX B ZZ1240</strain>
    </source>
</reference>
<name>A0A835YJR6_9STRA</name>
<accession>A0A835YJR6</accession>
<dbReference type="SUPFAM" id="SSF56784">
    <property type="entry name" value="HAD-like"/>
    <property type="match status" value="1"/>
</dbReference>
<dbReference type="Proteomes" id="UP000664859">
    <property type="component" value="Unassembled WGS sequence"/>
</dbReference>
<comment type="caution">
    <text evidence="1">The sequence shown here is derived from an EMBL/GenBank/DDBJ whole genome shotgun (WGS) entry which is preliminary data.</text>
</comment>